<reference evidence="2" key="1">
    <citation type="submission" date="2023-10" db="EMBL/GenBank/DDBJ databases">
        <authorList>
            <person name="Chen Y."/>
            <person name="Shah S."/>
            <person name="Dougan E. K."/>
            <person name="Thang M."/>
            <person name="Chan C."/>
        </authorList>
    </citation>
    <scope>NUCLEOTIDE SEQUENCE [LARGE SCALE GENOMIC DNA]</scope>
</reference>
<name>A0ABN9PSE6_9DINO</name>
<evidence type="ECO:0000313" key="2">
    <source>
        <dbReference type="EMBL" id="CAK0794646.1"/>
    </source>
</evidence>
<comment type="caution">
    <text evidence="2">The sequence shown here is derived from an EMBL/GenBank/DDBJ whole genome shotgun (WGS) entry which is preliminary data.</text>
</comment>
<feature type="transmembrane region" description="Helical" evidence="1">
    <location>
        <begin position="325"/>
        <end position="346"/>
    </location>
</feature>
<gene>
    <name evidence="2" type="ORF">PCOR1329_LOCUS4564</name>
</gene>
<evidence type="ECO:0000256" key="1">
    <source>
        <dbReference type="SAM" id="Phobius"/>
    </source>
</evidence>
<dbReference type="EMBL" id="CAUYUJ010001181">
    <property type="protein sequence ID" value="CAK0794646.1"/>
    <property type="molecule type" value="Genomic_DNA"/>
</dbReference>
<keyword evidence="1" id="KW-0472">Membrane</keyword>
<organism evidence="2 3">
    <name type="scientific">Prorocentrum cordatum</name>
    <dbReference type="NCBI Taxonomy" id="2364126"/>
    <lineage>
        <taxon>Eukaryota</taxon>
        <taxon>Sar</taxon>
        <taxon>Alveolata</taxon>
        <taxon>Dinophyceae</taxon>
        <taxon>Prorocentrales</taxon>
        <taxon>Prorocentraceae</taxon>
        <taxon>Prorocentrum</taxon>
    </lineage>
</organism>
<feature type="transmembrane region" description="Helical" evidence="1">
    <location>
        <begin position="150"/>
        <end position="169"/>
    </location>
</feature>
<feature type="transmembrane region" description="Helical" evidence="1">
    <location>
        <begin position="190"/>
        <end position="208"/>
    </location>
</feature>
<dbReference type="Proteomes" id="UP001189429">
    <property type="component" value="Unassembled WGS sequence"/>
</dbReference>
<accession>A0ABN9PSE6</accession>
<protein>
    <submittedName>
        <fullName evidence="2">Uncharacterized protein</fullName>
    </submittedName>
</protein>
<keyword evidence="3" id="KW-1185">Reference proteome</keyword>
<feature type="transmembrane region" description="Helical" evidence="1">
    <location>
        <begin position="220"/>
        <end position="247"/>
    </location>
</feature>
<feature type="transmembrane region" description="Helical" evidence="1">
    <location>
        <begin position="31"/>
        <end position="52"/>
    </location>
</feature>
<feature type="transmembrane region" description="Helical" evidence="1">
    <location>
        <begin position="88"/>
        <end position="109"/>
    </location>
</feature>
<keyword evidence="1" id="KW-1133">Transmembrane helix</keyword>
<keyword evidence="1" id="KW-0812">Transmembrane</keyword>
<sequence length="722" mass="79520">MRTSAAGVESTKRRCSHASLCARLWHGLGGVVHRALAVLVVVLSLSVVVAAIAGGGKGTLKECEDKVDAYVRMAHLDAAEAAEAHRGIFSVQVVAMAFTAPTAFSLLAFSATRHMCRASEYAACLWLDSVVVAAYSLLQCNGLNGELFAILSANLIPLSIGLFWLLLLRQVRALERSSFLDLGSLRLRRVIVYLAIFATCAFICSRFARGPSGHPTRIVMGIFVWIVVLLQVMGMAVFLRACWLVLATVREARWRGVSTEEVNNAPRFLIFQMVGSCMGIVSSFFGQLTKMYASDLCWPVLGRPVDERTPGFLIGVQVVIMVDTMFNSFAALALSGAFFGALRGGLSTMRSERQRHRIWKRFSREFPTAQGLQTDEEWNAKVEELAGRGFTLQALLEFYSRLGKDVMPHFDPLVHTTEDVVRGAIIPLSAGSQSSMAEIMMDHSYVKPQKMVTHNWGNIFTNLVAAIVSDALSEREYCKVAALLIHNVDTLMKWVAQSNVGSQTVWVCAFSVNQHTSICSADPGSRRDSVTGERYTLCSCGLSEALNTTTSAHRARQSLVSEINKFDPMMMLLSAANDTFAQVVAVDKRFYIFKRAWCLAEVAAAHSAGMSQSLQLPSVAHLEKHQDGLADLSISSAQASMPQDKEAILDRIPDHDAFDRRLRDLLLGQLLPSWSRLDSSEQMLQAGRVARWQSLVQKHPAVDWHFEVDDAILGQEDSAPRL</sequence>
<feature type="transmembrane region" description="Helical" evidence="1">
    <location>
        <begin position="268"/>
        <end position="286"/>
    </location>
</feature>
<feature type="transmembrane region" description="Helical" evidence="1">
    <location>
        <begin position="121"/>
        <end position="138"/>
    </location>
</feature>
<evidence type="ECO:0000313" key="3">
    <source>
        <dbReference type="Proteomes" id="UP001189429"/>
    </source>
</evidence>
<proteinExistence type="predicted"/>